<organism evidence="1 2">
    <name type="scientific">Lysobacter enzymogenes</name>
    <dbReference type="NCBI Taxonomy" id="69"/>
    <lineage>
        <taxon>Bacteria</taxon>
        <taxon>Pseudomonadati</taxon>
        <taxon>Pseudomonadota</taxon>
        <taxon>Gammaproteobacteria</taxon>
        <taxon>Lysobacterales</taxon>
        <taxon>Lysobacteraceae</taxon>
        <taxon>Lysobacter</taxon>
    </lineage>
</organism>
<accession>A0A0S2DN84</accession>
<dbReference type="Proteomes" id="UP000061569">
    <property type="component" value="Chromosome"/>
</dbReference>
<dbReference type="KEGG" id="lez:GLE_4616"/>
<dbReference type="STRING" id="69.GLE_4616"/>
<protein>
    <recommendedName>
        <fullName evidence="3">Alanine-rich protein</fullName>
    </recommendedName>
</protein>
<reference evidence="1 2" key="1">
    <citation type="submission" date="2015-11" db="EMBL/GenBank/DDBJ databases">
        <title>Genome sequences of Lysobacter enzymogenes strain C3 and Lysobacter antibioticus ATCC 29479.</title>
        <authorList>
            <person name="Kobayashi D.Y."/>
        </authorList>
    </citation>
    <scope>NUCLEOTIDE SEQUENCE [LARGE SCALE GENOMIC DNA]</scope>
    <source>
        <strain evidence="1 2">C3</strain>
    </source>
</reference>
<dbReference type="PATRIC" id="fig|69.6.peg.4551"/>
<gene>
    <name evidence="1" type="ORF">GLE_4616</name>
</gene>
<dbReference type="OrthoDB" id="8576080at2"/>
<dbReference type="AlphaFoldDB" id="A0A0S2DN84"/>
<proteinExistence type="predicted"/>
<evidence type="ECO:0000313" key="1">
    <source>
        <dbReference type="EMBL" id="ALN59957.1"/>
    </source>
</evidence>
<name>A0A0S2DN84_LYSEN</name>
<sequence length="408" mass="43087">MLLGRPPALRSLYVYPWDVASQGAREFAAQALGLGLTAATVALGGRAGKFVAAQHRGSRVVFAEEGTVCFEPDPRGYGEIAPVAHSDPALRHAVEDLAADGRLQLRAKLPLLHNARLAAQHPLHVVRNAWGDAYAHHLCPSSPAALEYALALSADCARLPLRGLVLEAPNWLSYAHGHAREFAQAHGNLWLEALLSLCFCSHCRQRAGAANVDADALAARVRARVDAYLAAPVDAAADQAAAWLLADLLEMPQLAAYLRLRHERVAEAVAAIRARLPRDRDVWAIATTRRPSANAWLEGSPLAALARACDGVEVRFDHADAARVAADAFDAVQRVGDPARVRAILRPGPPELGDGAALAAALAALQTAGIGDVAFYHYGRLRPHQLHALGAALRAGSAGAAHPSAGVA</sequence>
<evidence type="ECO:0008006" key="3">
    <source>
        <dbReference type="Google" id="ProtNLM"/>
    </source>
</evidence>
<evidence type="ECO:0000313" key="2">
    <source>
        <dbReference type="Proteomes" id="UP000061569"/>
    </source>
</evidence>
<dbReference type="EMBL" id="CP013140">
    <property type="protein sequence ID" value="ALN59957.1"/>
    <property type="molecule type" value="Genomic_DNA"/>
</dbReference>